<organism evidence="2 3">
    <name type="scientific">Actinoplanes missouriensis (strain ATCC 14538 / DSM 43046 / CBS 188.64 / JCM 3121 / NBRC 102363 / NCIMB 12654 / NRRL B-3342 / UNCC 431)</name>
    <dbReference type="NCBI Taxonomy" id="512565"/>
    <lineage>
        <taxon>Bacteria</taxon>
        <taxon>Bacillati</taxon>
        <taxon>Actinomycetota</taxon>
        <taxon>Actinomycetes</taxon>
        <taxon>Micromonosporales</taxon>
        <taxon>Micromonosporaceae</taxon>
        <taxon>Actinoplanes</taxon>
    </lineage>
</organism>
<dbReference type="Gene3D" id="3.10.180.10">
    <property type="entry name" value="2,3-Dihydroxybiphenyl 1,2-Dioxygenase, domain 1"/>
    <property type="match status" value="1"/>
</dbReference>
<gene>
    <name evidence="2" type="ordered locus">AMIS_48060</name>
</gene>
<sequence length="75" mass="7552">MVPVGSGTLTSVKSITSDFPEAPAAARYWAALGEDLEGDTDAVVARLSALGATVVTPGALTMLADPEGNVFCVKA</sequence>
<reference evidence="2 3" key="1">
    <citation type="submission" date="2012-02" db="EMBL/GenBank/DDBJ databases">
        <title>Complete genome sequence of Actinoplanes missouriensis 431 (= NBRC 102363).</title>
        <authorList>
            <person name="Ohnishi Y."/>
            <person name="Ishikawa J."/>
            <person name="Sekine M."/>
            <person name="Hosoyama A."/>
            <person name="Harada T."/>
            <person name="Narita H."/>
            <person name="Hata T."/>
            <person name="Konno Y."/>
            <person name="Tutikane K."/>
            <person name="Fujita N."/>
            <person name="Horinouchi S."/>
            <person name="Hayakawa M."/>
        </authorList>
    </citation>
    <scope>NUCLEOTIDE SEQUENCE [LARGE SCALE GENOMIC DNA]</scope>
    <source>
        <strain evidence="3">ATCC 14538 / DSM 43046 / CBS 188.64 / JCM 3121 / NBRC 102363 / NCIMB 12654 / NRRL B-3342 / UNCC 431</strain>
    </source>
</reference>
<dbReference type="STRING" id="512565.AMIS_48060"/>
<evidence type="ECO:0000313" key="3">
    <source>
        <dbReference type="Proteomes" id="UP000007882"/>
    </source>
</evidence>
<protein>
    <recommendedName>
        <fullName evidence="1">Glyoxalase-like domain-containing protein</fullName>
    </recommendedName>
</protein>
<dbReference type="PATRIC" id="fig|512565.3.peg.4793"/>
<evidence type="ECO:0000313" key="2">
    <source>
        <dbReference type="EMBL" id="BAL90026.1"/>
    </source>
</evidence>
<dbReference type="Proteomes" id="UP000007882">
    <property type="component" value="Chromosome"/>
</dbReference>
<accession>I0HAI9</accession>
<dbReference type="AlphaFoldDB" id="I0HAI9"/>
<dbReference type="InterPro" id="IPR029068">
    <property type="entry name" value="Glyas_Bleomycin-R_OHBP_Dase"/>
</dbReference>
<keyword evidence="3" id="KW-1185">Reference proteome</keyword>
<dbReference type="RefSeq" id="WP_014444915.1">
    <property type="nucleotide sequence ID" value="NC_017093.1"/>
</dbReference>
<dbReference type="KEGG" id="ams:AMIS_48060"/>
<dbReference type="EMBL" id="AP012319">
    <property type="protein sequence ID" value="BAL90026.1"/>
    <property type="molecule type" value="Genomic_DNA"/>
</dbReference>
<feature type="domain" description="Glyoxalase-like" evidence="1">
    <location>
        <begin position="38"/>
        <end position="73"/>
    </location>
</feature>
<name>I0HAI9_ACTM4</name>
<dbReference type="SUPFAM" id="SSF54593">
    <property type="entry name" value="Glyoxalase/Bleomycin resistance protein/Dihydroxybiphenyl dioxygenase"/>
    <property type="match status" value="1"/>
</dbReference>
<dbReference type="Pfam" id="PF18029">
    <property type="entry name" value="Glyoxalase_6"/>
    <property type="match status" value="1"/>
</dbReference>
<dbReference type="HOGENOM" id="CLU_2662829_0_0_11"/>
<proteinExistence type="predicted"/>
<dbReference type="InterPro" id="IPR041581">
    <property type="entry name" value="Glyoxalase_6"/>
</dbReference>
<evidence type="ECO:0000259" key="1">
    <source>
        <dbReference type="Pfam" id="PF18029"/>
    </source>
</evidence>